<proteinExistence type="inferred from homology"/>
<accession>A0A5R9QKT8</accession>
<protein>
    <recommendedName>
        <fullName evidence="3">phospholipase D</fullName>
        <ecNumber evidence="3">3.1.4.4</ecNumber>
    </recommendedName>
</protein>
<dbReference type="EMBL" id="SWDV01000070">
    <property type="protein sequence ID" value="TLX69882.1"/>
    <property type="molecule type" value="Genomic_DNA"/>
</dbReference>
<dbReference type="SUPFAM" id="SSF56024">
    <property type="entry name" value="Phospholipase D/nuclease"/>
    <property type="match status" value="1"/>
</dbReference>
<feature type="chain" id="PRO_5024327722" description="phospholipase D" evidence="7">
    <location>
        <begin position="22"/>
        <end position="184"/>
    </location>
</feature>
<gene>
    <name evidence="9" type="ORF">FAS41_29655</name>
</gene>
<keyword evidence="6" id="KW-0443">Lipid metabolism</keyword>
<dbReference type="Pfam" id="PF13091">
    <property type="entry name" value="PLDc_2"/>
    <property type="match status" value="1"/>
</dbReference>
<keyword evidence="7" id="KW-0732">Signal</keyword>
<dbReference type="PANTHER" id="PTHR43856">
    <property type="entry name" value="CARDIOLIPIN HYDROLASE"/>
    <property type="match status" value="1"/>
</dbReference>
<dbReference type="PANTHER" id="PTHR43856:SF1">
    <property type="entry name" value="MITOCHONDRIAL CARDIOLIPIN HYDROLASE"/>
    <property type="match status" value="1"/>
</dbReference>
<keyword evidence="4" id="KW-0378">Hydrolase</keyword>
<dbReference type="Gene3D" id="3.30.870.10">
    <property type="entry name" value="Endonuclease Chain A"/>
    <property type="match status" value="1"/>
</dbReference>
<evidence type="ECO:0000256" key="1">
    <source>
        <dbReference type="ARBA" id="ARBA00000798"/>
    </source>
</evidence>
<dbReference type="InterPro" id="IPR001736">
    <property type="entry name" value="PLipase_D/transphosphatidylase"/>
</dbReference>
<organism evidence="9 10">
    <name type="scientific">Pseudomonas nicosulfuronedens</name>
    <dbReference type="NCBI Taxonomy" id="2571105"/>
    <lineage>
        <taxon>Bacteria</taxon>
        <taxon>Pseudomonadati</taxon>
        <taxon>Pseudomonadota</taxon>
        <taxon>Gammaproteobacteria</taxon>
        <taxon>Pseudomonadales</taxon>
        <taxon>Pseudomonadaceae</taxon>
        <taxon>Pseudomonas</taxon>
    </lineage>
</organism>
<dbReference type="SMART" id="SM00155">
    <property type="entry name" value="PLDc"/>
    <property type="match status" value="1"/>
</dbReference>
<comment type="similarity">
    <text evidence="2">Belongs to the phospholipase D family.</text>
</comment>
<evidence type="ECO:0000256" key="3">
    <source>
        <dbReference type="ARBA" id="ARBA00012027"/>
    </source>
</evidence>
<evidence type="ECO:0000313" key="10">
    <source>
        <dbReference type="Proteomes" id="UP000306635"/>
    </source>
</evidence>
<dbReference type="CDD" id="cd09170">
    <property type="entry name" value="PLDc_Nuc"/>
    <property type="match status" value="1"/>
</dbReference>
<dbReference type="InterPro" id="IPR051406">
    <property type="entry name" value="PLD_domain"/>
</dbReference>
<dbReference type="Proteomes" id="UP000306635">
    <property type="component" value="Unassembled WGS sequence"/>
</dbReference>
<dbReference type="InterPro" id="IPR025202">
    <property type="entry name" value="PLD-like_dom"/>
</dbReference>
<keyword evidence="10" id="KW-1185">Reference proteome</keyword>
<dbReference type="AlphaFoldDB" id="A0A5R9QKT8"/>
<comment type="caution">
    <text evidence="9">The sequence shown here is derived from an EMBL/GenBank/DDBJ whole genome shotgun (WGS) entry which is preliminary data.</text>
</comment>
<dbReference type="GO" id="GO:0004630">
    <property type="term" value="F:phospholipase D activity"/>
    <property type="evidence" value="ECO:0007669"/>
    <property type="project" value="UniProtKB-EC"/>
</dbReference>
<dbReference type="OrthoDB" id="5294698at2"/>
<reference evidence="9 10" key="1">
    <citation type="submission" date="2019-04" db="EMBL/GenBank/DDBJ databases">
        <authorList>
            <person name="Li M."/>
        </authorList>
    </citation>
    <scope>NUCLEOTIDE SEQUENCE [LARGE SCALE GENOMIC DNA]</scope>
    <source>
        <strain evidence="9 10">LAM1902</strain>
    </source>
</reference>
<feature type="signal peptide" evidence="7">
    <location>
        <begin position="1"/>
        <end position="21"/>
    </location>
</feature>
<evidence type="ECO:0000256" key="2">
    <source>
        <dbReference type="ARBA" id="ARBA00008664"/>
    </source>
</evidence>
<name>A0A5R9QKT8_9PSED</name>
<evidence type="ECO:0000256" key="7">
    <source>
        <dbReference type="SAM" id="SignalP"/>
    </source>
</evidence>
<evidence type="ECO:0000256" key="4">
    <source>
        <dbReference type="ARBA" id="ARBA00022801"/>
    </source>
</evidence>
<evidence type="ECO:0000256" key="5">
    <source>
        <dbReference type="ARBA" id="ARBA00022963"/>
    </source>
</evidence>
<dbReference type="GO" id="GO:0016042">
    <property type="term" value="P:lipid catabolic process"/>
    <property type="evidence" value="ECO:0007669"/>
    <property type="project" value="UniProtKB-KW"/>
</dbReference>
<dbReference type="GO" id="GO:0006793">
    <property type="term" value="P:phosphorus metabolic process"/>
    <property type="evidence" value="ECO:0007669"/>
    <property type="project" value="UniProtKB-ARBA"/>
</dbReference>
<dbReference type="PROSITE" id="PS50035">
    <property type="entry name" value="PLD"/>
    <property type="match status" value="1"/>
</dbReference>
<evidence type="ECO:0000259" key="8">
    <source>
        <dbReference type="PROSITE" id="PS50035"/>
    </source>
</evidence>
<dbReference type="GO" id="GO:0016891">
    <property type="term" value="F:RNA endonuclease activity producing 5'-phosphomonoesters, hydrolytic mechanism"/>
    <property type="evidence" value="ECO:0007669"/>
    <property type="project" value="TreeGrafter"/>
</dbReference>
<sequence>MQRKALLISFVLALGASAAGATTPIPEASYLVGFSPRAGAQDVVLQGIQSAQSEILVAAYSFTSKPVAMALLKAANRGVQVAVVADAKANDPNSRTGRRYSAAQFLANKNVAVRLNSQYAILHDKFMVIDGRSVQLGSFNYSAAAHSQNAENVLLLRDVPKLARQYAEEWRVLWEGGVDLPAKY</sequence>
<evidence type="ECO:0000256" key="6">
    <source>
        <dbReference type="ARBA" id="ARBA00023098"/>
    </source>
</evidence>
<dbReference type="EC" id="3.1.4.4" evidence="3"/>
<evidence type="ECO:0000313" key="9">
    <source>
        <dbReference type="EMBL" id="TLX69882.1"/>
    </source>
</evidence>
<feature type="domain" description="PLD phosphodiesterase" evidence="8">
    <location>
        <begin position="118"/>
        <end position="145"/>
    </location>
</feature>
<keyword evidence="5" id="KW-0442">Lipid degradation</keyword>
<comment type="catalytic activity">
    <reaction evidence="1">
        <text>a 1,2-diacyl-sn-glycero-3-phosphocholine + H2O = a 1,2-diacyl-sn-glycero-3-phosphate + choline + H(+)</text>
        <dbReference type="Rhea" id="RHEA:14445"/>
        <dbReference type="ChEBI" id="CHEBI:15354"/>
        <dbReference type="ChEBI" id="CHEBI:15377"/>
        <dbReference type="ChEBI" id="CHEBI:15378"/>
        <dbReference type="ChEBI" id="CHEBI:57643"/>
        <dbReference type="ChEBI" id="CHEBI:58608"/>
        <dbReference type="EC" id="3.1.4.4"/>
    </reaction>
</comment>